<feature type="domain" description="DNA2/NAM7 helicase helicase" evidence="7">
    <location>
        <begin position="421"/>
        <end position="603"/>
    </location>
</feature>
<feature type="region of interest" description="Disordered" evidence="5">
    <location>
        <begin position="34"/>
        <end position="100"/>
    </location>
</feature>
<feature type="domain" description="DNA2/NAM7 helicase-like C-terminal" evidence="8">
    <location>
        <begin position="761"/>
        <end position="959"/>
    </location>
</feature>
<dbReference type="Gene3D" id="3.40.50.300">
    <property type="entry name" value="P-loop containing nucleotide triphosphate hydrolases"/>
    <property type="match status" value="2"/>
</dbReference>
<dbReference type="EC" id="3.6.4.12" evidence="9"/>
<gene>
    <name evidence="9" type="ORF">QTG54_005953</name>
</gene>
<dbReference type="Proteomes" id="UP001224775">
    <property type="component" value="Unassembled WGS sequence"/>
</dbReference>
<dbReference type="AlphaFoldDB" id="A0AAD8YD93"/>
<proteinExistence type="predicted"/>
<name>A0AAD8YD93_9STRA</name>
<dbReference type="FunFam" id="3.40.50.300:FF:000326">
    <property type="entry name" value="P-loop containing nucleoside triphosphate hydrolase"/>
    <property type="match status" value="1"/>
</dbReference>
<reference evidence="9" key="1">
    <citation type="submission" date="2023-06" db="EMBL/GenBank/DDBJ databases">
        <title>Survivors Of The Sea: Transcriptome response of Skeletonema marinoi to long-term dormancy.</title>
        <authorList>
            <person name="Pinder M.I.M."/>
            <person name="Kourtchenko O."/>
            <person name="Robertson E.K."/>
            <person name="Larsson T."/>
            <person name="Maumus F."/>
            <person name="Osuna-Cruz C.M."/>
            <person name="Vancaester E."/>
            <person name="Stenow R."/>
            <person name="Vandepoele K."/>
            <person name="Ploug H."/>
            <person name="Bruchert V."/>
            <person name="Godhe A."/>
            <person name="Topel M."/>
        </authorList>
    </citation>
    <scope>NUCLEOTIDE SEQUENCE</scope>
    <source>
        <strain evidence="9">R05AC</strain>
    </source>
</reference>
<evidence type="ECO:0000259" key="7">
    <source>
        <dbReference type="Pfam" id="PF13086"/>
    </source>
</evidence>
<keyword evidence="10" id="KW-1185">Reference proteome</keyword>
<dbReference type="PANTHER" id="PTHR10887">
    <property type="entry name" value="DNA2/NAM7 HELICASE FAMILY"/>
    <property type="match status" value="1"/>
</dbReference>
<evidence type="ECO:0000259" key="8">
    <source>
        <dbReference type="Pfam" id="PF13087"/>
    </source>
</evidence>
<evidence type="ECO:0000313" key="9">
    <source>
        <dbReference type="EMBL" id="KAK1743332.1"/>
    </source>
</evidence>
<feature type="chain" id="PRO_5041997611" evidence="6">
    <location>
        <begin position="23"/>
        <end position="992"/>
    </location>
</feature>
<dbReference type="GO" id="GO:0016787">
    <property type="term" value="F:hydrolase activity"/>
    <property type="evidence" value="ECO:0007669"/>
    <property type="project" value="UniProtKB-KW"/>
</dbReference>
<keyword evidence="6" id="KW-0732">Signal</keyword>
<dbReference type="Pfam" id="PF13086">
    <property type="entry name" value="AAA_11"/>
    <property type="match status" value="2"/>
</dbReference>
<comment type="caution">
    <text evidence="9">The sequence shown here is derived from an EMBL/GenBank/DDBJ whole genome shotgun (WGS) entry which is preliminary data.</text>
</comment>
<dbReference type="InterPro" id="IPR041679">
    <property type="entry name" value="DNA2/NAM7-like_C"/>
</dbReference>
<dbReference type="InterPro" id="IPR045055">
    <property type="entry name" value="DNA2/NAM7-like"/>
</dbReference>
<feature type="signal peptide" evidence="6">
    <location>
        <begin position="1"/>
        <end position="22"/>
    </location>
</feature>
<dbReference type="SUPFAM" id="SSF52540">
    <property type="entry name" value="P-loop containing nucleoside triphosphate hydrolases"/>
    <property type="match status" value="1"/>
</dbReference>
<evidence type="ECO:0000256" key="1">
    <source>
        <dbReference type="ARBA" id="ARBA00022741"/>
    </source>
</evidence>
<evidence type="ECO:0000256" key="5">
    <source>
        <dbReference type="SAM" id="MobiDB-lite"/>
    </source>
</evidence>
<dbReference type="CDD" id="cd18808">
    <property type="entry name" value="SF1_C_Upf1"/>
    <property type="match status" value="1"/>
</dbReference>
<feature type="compositionally biased region" description="Polar residues" evidence="5">
    <location>
        <begin position="35"/>
        <end position="47"/>
    </location>
</feature>
<dbReference type="InterPro" id="IPR041677">
    <property type="entry name" value="DNA2/NAM7_AAA_11"/>
</dbReference>
<feature type="region of interest" description="Disordered" evidence="5">
    <location>
        <begin position="533"/>
        <end position="565"/>
    </location>
</feature>
<dbReference type="EMBL" id="JATAAI010000009">
    <property type="protein sequence ID" value="KAK1743332.1"/>
    <property type="molecule type" value="Genomic_DNA"/>
</dbReference>
<evidence type="ECO:0000256" key="3">
    <source>
        <dbReference type="ARBA" id="ARBA00022806"/>
    </source>
</evidence>
<keyword evidence="4" id="KW-0067">ATP-binding</keyword>
<evidence type="ECO:0000256" key="6">
    <source>
        <dbReference type="SAM" id="SignalP"/>
    </source>
</evidence>
<keyword evidence="3 9" id="KW-0347">Helicase</keyword>
<dbReference type="InterPro" id="IPR027417">
    <property type="entry name" value="P-loop_NTPase"/>
</dbReference>
<dbReference type="GO" id="GO:0003678">
    <property type="term" value="F:DNA helicase activity"/>
    <property type="evidence" value="ECO:0007669"/>
    <property type="project" value="UniProtKB-EC"/>
</dbReference>
<dbReference type="InterPro" id="IPR047187">
    <property type="entry name" value="SF1_C_Upf1"/>
</dbReference>
<feature type="domain" description="DNA2/NAM7 helicase helicase" evidence="7">
    <location>
        <begin position="615"/>
        <end position="691"/>
    </location>
</feature>
<dbReference type="GO" id="GO:0005524">
    <property type="term" value="F:ATP binding"/>
    <property type="evidence" value="ECO:0007669"/>
    <property type="project" value="UniProtKB-KW"/>
</dbReference>
<dbReference type="GO" id="GO:0005694">
    <property type="term" value="C:chromosome"/>
    <property type="evidence" value="ECO:0007669"/>
    <property type="project" value="UniProtKB-ARBA"/>
</dbReference>
<dbReference type="PANTHER" id="PTHR10887:SF495">
    <property type="entry name" value="HELICASE SENATAXIN ISOFORM X1-RELATED"/>
    <property type="match status" value="1"/>
</dbReference>
<sequence>MTNQRVKIISMLPMMLLTTAAAWSSFHGSRIIHPMSQSSRPLTSGASSLVMRKQKASDKRTARLQRGQLDNDSFTPPPLSISSSTTQILSSTPMSKTQWKHKKIELRSRGEKVDNSMMSGGRGRARKRLKLYNSLASYHSTFSNLISEEYQVEEAEVIQRLEASIGDPFSLEEAGHAIFDVHPQRRGNLFNDEVYRLEKSLDATTTYFQSDDSPVDTRGRPSPLPANHKFSANDVIVITLQPRGTGDFLGVSSLPTNKDAVLVEARVLNIGPSYVDVAIPAGKFSTAFGPASNNVGDEGKGDPSLRVRVDRFFSDVPFKRMAAALGQLTSVPQQNGEVPVSNPKFDKRVGGFQMDNLLKEAILSTFAIKDETNILLDGIENPSLGDLPKKLAKPPLPASIQWADQVMAYIKANPSQLFPVYNEPQLTAIRSALTRRLTLIQGPPGTGKTTVAGSVAFGFVHQCRKISPHCKVLATAFSNVGADNMAEKFLSLGLKVVRVGKPSGVSESLWSYTLDAAIQRDPNAQHAMNVAAKVSAKVKKQSTDTKSRRRSKQSPSAERAKRDAVTQAVKDSIQACNIAATRALREADVIVSTSVGAADAQLLAACGIYPEEDEQDSKKKSNNMQDSTTLFGTIREFAPDNLPPLSLPFVIIDEACQSVEPASLIPIVSTNSCRSLVMLGDPCQLPPTVRSDKSSTGESPLSISLMSRLASIMPQPVTVTAQKDSTPLETKFIQCKPTRQAVSRVNGSSENISYRKRFSGSLLLSVQYRMHPSIAAFSSAVFYNELLTSPSTLTKMRQFPSHLNAKYPATDTSVRFIRVGGRDNEAKGEISESGSGLLGSSSYRNHAEAEAVVELLRSLLAKDTGFDGSVGIVTPYSAQVALIKTLMARDDEFRSLAQSFPHEIEVKSVDAYQGRERDLIIFSAVRSNRHGRVGFLADWRRMNVALTRAKNGLVVVGDADTLKEGDKHWDAFVSWCENMDCLVENKTGLEFQ</sequence>
<dbReference type="Pfam" id="PF13087">
    <property type="entry name" value="AAA_12"/>
    <property type="match status" value="1"/>
</dbReference>
<keyword evidence="1" id="KW-0547">Nucleotide-binding</keyword>
<protein>
    <submittedName>
        <fullName evidence="9">DNA helicase</fullName>
        <ecNumber evidence="9">3.6.4.12</ecNumber>
    </submittedName>
</protein>
<evidence type="ECO:0000256" key="2">
    <source>
        <dbReference type="ARBA" id="ARBA00022801"/>
    </source>
</evidence>
<organism evidence="9 10">
    <name type="scientific">Skeletonema marinoi</name>
    <dbReference type="NCBI Taxonomy" id="267567"/>
    <lineage>
        <taxon>Eukaryota</taxon>
        <taxon>Sar</taxon>
        <taxon>Stramenopiles</taxon>
        <taxon>Ochrophyta</taxon>
        <taxon>Bacillariophyta</taxon>
        <taxon>Coscinodiscophyceae</taxon>
        <taxon>Thalassiosirophycidae</taxon>
        <taxon>Thalassiosirales</taxon>
        <taxon>Skeletonemataceae</taxon>
        <taxon>Skeletonema</taxon>
        <taxon>Skeletonema marinoi-dohrnii complex</taxon>
    </lineage>
</organism>
<evidence type="ECO:0000313" key="10">
    <source>
        <dbReference type="Proteomes" id="UP001224775"/>
    </source>
</evidence>
<evidence type="ECO:0000256" key="4">
    <source>
        <dbReference type="ARBA" id="ARBA00022840"/>
    </source>
</evidence>
<keyword evidence="2 9" id="KW-0378">Hydrolase</keyword>
<feature type="compositionally biased region" description="Low complexity" evidence="5">
    <location>
        <begin position="80"/>
        <end position="93"/>
    </location>
</feature>
<accession>A0AAD8YD93</accession>